<name>A0A1V9YJX1_9STRA</name>
<sequence>MKFMNALDVRPGYAKYGSDAFFDRNGKVMKIVRQDVTYRPNDAGWEYAKLCSGGVWYRKDCSGSPR</sequence>
<dbReference type="EMBL" id="JNBS01003579">
    <property type="protein sequence ID" value="OQR86010.1"/>
    <property type="molecule type" value="Genomic_DNA"/>
</dbReference>
<gene>
    <name evidence="1" type="ORF">THRCLA_22986</name>
</gene>
<dbReference type="Proteomes" id="UP000243217">
    <property type="component" value="Unassembled WGS sequence"/>
</dbReference>
<comment type="caution">
    <text evidence="1">The sequence shown here is derived from an EMBL/GenBank/DDBJ whole genome shotgun (WGS) entry which is preliminary data.</text>
</comment>
<protein>
    <submittedName>
        <fullName evidence="1">Uncharacterized protein</fullName>
    </submittedName>
</protein>
<evidence type="ECO:0000313" key="1">
    <source>
        <dbReference type="EMBL" id="OQR86010.1"/>
    </source>
</evidence>
<accession>A0A1V9YJX1</accession>
<organism evidence="1 2">
    <name type="scientific">Thraustotheca clavata</name>
    <dbReference type="NCBI Taxonomy" id="74557"/>
    <lineage>
        <taxon>Eukaryota</taxon>
        <taxon>Sar</taxon>
        <taxon>Stramenopiles</taxon>
        <taxon>Oomycota</taxon>
        <taxon>Saprolegniomycetes</taxon>
        <taxon>Saprolegniales</taxon>
        <taxon>Achlyaceae</taxon>
        <taxon>Thraustotheca</taxon>
    </lineage>
</organism>
<reference evidence="1 2" key="1">
    <citation type="journal article" date="2014" name="Genome Biol. Evol.">
        <title>The secreted proteins of Achlya hypogyna and Thraustotheca clavata identify the ancestral oomycete secretome and reveal gene acquisitions by horizontal gene transfer.</title>
        <authorList>
            <person name="Misner I."/>
            <person name="Blouin N."/>
            <person name="Leonard G."/>
            <person name="Richards T.A."/>
            <person name="Lane C.E."/>
        </authorList>
    </citation>
    <scope>NUCLEOTIDE SEQUENCE [LARGE SCALE GENOMIC DNA]</scope>
    <source>
        <strain evidence="1 2">ATCC 34112</strain>
    </source>
</reference>
<keyword evidence="2" id="KW-1185">Reference proteome</keyword>
<proteinExistence type="predicted"/>
<dbReference type="AlphaFoldDB" id="A0A1V9YJX1"/>
<evidence type="ECO:0000313" key="2">
    <source>
        <dbReference type="Proteomes" id="UP000243217"/>
    </source>
</evidence>